<dbReference type="Proteomes" id="UP000219452">
    <property type="component" value="Unassembled WGS sequence"/>
</dbReference>
<dbReference type="EMBL" id="OCNH01000006">
    <property type="protein sequence ID" value="SOD97003.1"/>
    <property type="molecule type" value="Genomic_DNA"/>
</dbReference>
<keyword evidence="2" id="KW-1185">Reference proteome</keyword>
<protein>
    <submittedName>
        <fullName evidence="1">Uncharacterized protein</fullName>
    </submittedName>
</protein>
<gene>
    <name evidence="1" type="ORF">SAMN06269250_5615</name>
</gene>
<evidence type="ECO:0000313" key="1">
    <source>
        <dbReference type="EMBL" id="SOD97003.1"/>
    </source>
</evidence>
<reference evidence="2" key="1">
    <citation type="submission" date="2017-09" db="EMBL/GenBank/DDBJ databases">
        <authorList>
            <person name="Varghese N."/>
            <person name="Submissions S."/>
        </authorList>
    </citation>
    <scope>NUCLEOTIDE SEQUENCE [LARGE SCALE GENOMIC DNA]</scope>
    <source>
        <strain evidence="2">DSM 29961</strain>
    </source>
</reference>
<accession>A0A286GN83</accession>
<organism evidence="1 2">
    <name type="scientific">Spirosoma fluviale</name>
    <dbReference type="NCBI Taxonomy" id="1597977"/>
    <lineage>
        <taxon>Bacteria</taxon>
        <taxon>Pseudomonadati</taxon>
        <taxon>Bacteroidota</taxon>
        <taxon>Cytophagia</taxon>
        <taxon>Cytophagales</taxon>
        <taxon>Cytophagaceae</taxon>
        <taxon>Spirosoma</taxon>
    </lineage>
</organism>
<sequence length="43" mass="5163">MNFVKNYLRRIFVFNCIFNEYRSTSLEVHVGGLLFSPRRLILV</sequence>
<evidence type="ECO:0000313" key="2">
    <source>
        <dbReference type="Proteomes" id="UP000219452"/>
    </source>
</evidence>
<proteinExistence type="predicted"/>
<name>A0A286GN83_9BACT</name>
<dbReference type="AlphaFoldDB" id="A0A286GN83"/>